<dbReference type="Gene3D" id="3.30.505.10">
    <property type="entry name" value="SH2 domain"/>
    <property type="match status" value="1"/>
</dbReference>
<feature type="region of interest" description="Disordered" evidence="11">
    <location>
        <begin position="284"/>
        <end position="303"/>
    </location>
</feature>
<dbReference type="Pfam" id="PF07714">
    <property type="entry name" value="PK_Tyr_Ser-Thr"/>
    <property type="match status" value="1"/>
</dbReference>
<dbReference type="Proteomes" id="UP001331761">
    <property type="component" value="Unassembled WGS sequence"/>
</dbReference>
<dbReference type="Gene3D" id="3.30.200.20">
    <property type="entry name" value="Phosphorylase Kinase, domain 1"/>
    <property type="match status" value="1"/>
</dbReference>
<keyword evidence="3 10" id="KW-0547">Nucleotide-binding</keyword>
<dbReference type="SMART" id="SM00219">
    <property type="entry name" value="TyrKc"/>
    <property type="match status" value="1"/>
</dbReference>
<dbReference type="InterPro" id="IPR000719">
    <property type="entry name" value="Prot_kinase_dom"/>
</dbReference>
<dbReference type="PROSITE" id="PS50001">
    <property type="entry name" value="SH2"/>
    <property type="match status" value="1"/>
</dbReference>
<dbReference type="PROSITE" id="PS50011">
    <property type="entry name" value="PROTEIN_KINASE_DOM"/>
    <property type="match status" value="1"/>
</dbReference>
<dbReference type="GO" id="GO:0004715">
    <property type="term" value="F:non-membrane spanning protein tyrosine kinase activity"/>
    <property type="evidence" value="ECO:0007669"/>
    <property type="project" value="UniProtKB-EC"/>
</dbReference>
<evidence type="ECO:0000256" key="6">
    <source>
        <dbReference type="ARBA" id="ARBA00022999"/>
    </source>
</evidence>
<comment type="catalytic activity">
    <reaction evidence="8">
        <text>L-tyrosyl-[protein] + ATP = O-phospho-L-tyrosyl-[protein] + ADP + H(+)</text>
        <dbReference type="Rhea" id="RHEA:10596"/>
        <dbReference type="Rhea" id="RHEA-COMP:10136"/>
        <dbReference type="Rhea" id="RHEA-COMP:20101"/>
        <dbReference type="ChEBI" id="CHEBI:15378"/>
        <dbReference type="ChEBI" id="CHEBI:30616"/>
        <dbReference type="ChEBI" id="CHEBI:46858"/>
        <dbReference type="ChEBI" id="CHEBI:61978"/>
        <dbReference type="ChEBI" id="CHEBI:456216"/>
        <dbReference type="EC" id="2.7.10.2"/>
    </reaction>
</comment>
<dbReference type="InterPro" id="IPR001245">
    <property type="entry name" value="Ser-Thr/Tyr_kinase_cat_dom"/>
</dbReference>
<evidence type="ECO:0000256" key="1">
    <source>
        <dbReference type="ARBA" id="ARBA00011903"/>
    </source>
</evidence>
<reference evidence="14 15" key="1">
    <citation type="submission" date="2019-10" db="EMBL/GenBank/DDBJ databases">
        <title>Assembly and Annotation for the nematode Trichostrongylus colubriformis.</title>
        <authorList>
            <person name="Martin J."/>
        </authorList>
    </citation>
    <scope>NUCLEOTIDE SEQUENCE [LARGE SCALE GENOMIC DNA]</scope>
    <source>
        <strain evidence="14">G859</strain>
        <tissue evidence="14">Whole worm</tissue>
    </source>
</reference>
<sequence length="419" mass="46969">MQSQTTQKKNKKVCLGQYSISVRHEGRVYHYRINTDANDKLYITQEARFDSLSDLIHHHSVQANGLVCNLLFPAPKKNRPPCVFSLSPTQPDEWEVERNEILMRSKLGGGQYGDVYEGYWKRHEKTIAVKTLKEETMALHDFLAEATIMKNLHHRNLVQLLGVCTREAPFYIITEYMCNGNLLEYLRKSGRAKLSPTVLMYMATQIASAMAYLESRNFIHRDLAARNCLVGEENIVKVADFGLARFMRDDTYTAHVGAKFPIKWTAPEGLAFNTFSTKSDLSSFRDASANENPSDSRHLPLPGPSQYSKAKLLKTALSNALRSSEKAQTDDGAVVSTLAEENVRKAVNRFGTVPKTDRIDAYLESLKALRPGVNGNENFEQKASNRVSANDPPDDAAGSTCGASKVRSLLCYTFYLIIV</sequence>
<evidence type="ECO:0000256" key="2">
    <source>
        <dbReference type="ARBA" id="ARBA00022679"/>
    </source>
</evidence>
<evidence type="ECO:0000313" key="14">
    <source>
        <dbReference type="EMBL" id="KAK5978347.1"/>
    </source>
</evidence>
<dbReference type="InterPro" id="IPR050198">
    <property type="entry name" value="Non-receptor_tyrosine_kinases"/>
</dbReference>
<evidence type="ECO:0000256" key="3">
    <source>
        <dbReference type="ARBA" id="ARBA00022741"/>
    </source>
</evidence>
<evidence type="ECO:0000259" key="12">
    <source>
        <dbReference type="PROSITE" id="PS50001"/>
    </source>
</evidence>
<dbReference type="AlphaFoldDB" id="A0AAN8IQU3"/>
<evidence type="ECO:0000256" key="4">
    <source>
        <dbReference type="ARBA" id="ARBA00022777"/>
    </source>
</evidence>
<accession>A0AAN8IQU3</accession>
<keyword evidence="6 9" id="KW-0727">SH2 domain</keyword>
<keyword evidence="4" id="KW-0418">Kinase</keyword>
<dbReference type="Gene3D" id="1.10.510.10">
    <property type="entry name" value="Transferase(Phosphotransferase) domain 1"/>
    <property type="match status" value="1"/>
</dbReference>
<dbReference type="SUPFAM" id="SSF55550">
    <property type="entry name" value="SH2 domain"/>
    <property type="match status" value="1"/>
</dbReference>
<keyword evidence="5 10" id="KW-0067">ATP-binding</keyword>
<evidence type="ECO:0000256" key="7">
    <source>
        <dbReference type="ARBA" id="ARBA00023137"/>
    </source>
</evidence>
<protein>
    <recommendedName>
        <fullName evidence="1">non-specific protein-tyrosine kinase</fullName>
        <ecNumber evidence="1">2.7.10.2</ecNumber>
    </recommendedName>
</protein>
<comment type="caution">
    <text evidence="14">The sequence shown here is derived from an EMBL/GenBank/DDBJ whole genome shotgun (WGS) entry which is preliminary data.</text>
</comment>
<evidence type="ECO:0000256" key="8">
    <source>
        <dbReference type="ARBA" id="ARBA00051245"/>
    </source>
</evidence>
<feature type="domain" description="SH2" evidence="12">
    <location>
        <begin position="1"/>
        <end position="74"/>
    </location>
</feature>
<evidence type="ECO:0000256" key="11">
    <source>
        <dbReference type="SAM" id="MobiDB-lite"/>
    </source>
</evidence>
<keyword evidence="2" id="KW-0808">Transferase</keyword>
<dbReference type="PANTHER" id="PTHR24418">
    <property type="entry name" value="TYROSINE-PROTEIN KINASE"/>
    <property type="match status" value="1"/>
</dbReference>
<evidence type="ECO:0000256" key="5">
    <source>
        <dbReference type="ARBA" id="ARBA00022840"/>
    </source>
</evidence>
<name>A0AAN8IQU3_TRICO</name>
<keyword evidence="15" id="KW-1185">Reference proteome</keyword>
<dbReference type="PROSITE" id="PS00109">
    <property type="entry name" value="PROTEIN_KINASE_TYR"/>
    <property type="match status" value="1"/>
</dbReference>
<organism evidence="14 15">
    <name type="scientific">Trichostrongylus colubriformis</name>
    <name type="common">Black scour worm</name>
    <dbReference type="NCBI Taxonomy" id="6319"/>
    <lineage>
        <taxon>Eukaryota</taxon>
        <taxon>Metazoa</taxon>
        <taxon>Ecdysozoa</taxon>
        <taxon>Nematoda</taxon>
        <taxon>Chromadorea</taxon>
        <taxon>Rhabditida</taxon>
        <taxon>Rhabditina</taxon>
        <taxon>Rhabditomorpha</taxon>
        <taxon>Strongyloidea</taxon>
        <taxon>Trichostrongylidae</taxon>
        <taxon>Trichostrongylus</taxon>
    </lineage>
</organism>
<dbReference type="Pfam" id="PF00017">
    <property type="entry name" value="SH2"/>
    <property type="match status" value="1"/>
</dbReference>
<evidence type="ECO:0000313" key="15">
    <source>
        <dbReference type="Proteomes" id="UP001331761"/>
    </source>
</evidence>
<dbReference type="InterPro" id="IPR020635">
    <property type="entry name" value="Tyr_kinase_cat_dom"/>
</dbReference>
<evidence type="ECO:0000259" key="13">
    <source>
        <dbReference type="PROSITE" id="PS50011"/>
    </source>
</evidence>
<gene>
    <name evidence="14" type="ORF">GCK32_012889</name>
</gene>
<feature type="domain" description="Protein kinase" evidence="13">
    <location>
        <begin position="101"/>
        <end position="373"/>
    </location>
</feature>
<feature type="binding site" evidence="10">
    <location>
        <position position="130"/>
    </location>
    <ligand>
        <name>ATP</name>
        <dbReference type="ChEBI" id="CHEBI:30616"/>
    </ligand>
</feature>
<evidence type="ECO:0000256" key="10">
    <source>
        <dbReference type="PROSITE-ProRule" id="PRU10141"/>
    </source>
</evidence>
<dbReference type="FunFam" id="3.30.200.20:FF:000037">
    <property type="entry name" value="Tyrosine-protein kinase"/>
    <property type="match status" value="1"/>
</dbReference>
<evidence type="ECO:0000256" key="9">
    <source>
        <dbReference type="PROSITE-ProRule" id="PRU00191"/>
    </source>
</evidence>
<dbReference type="PRINTS" id="PR00109">
    <property type="entry name" value="TYRKINASE"/>
</dbReference>
<proteinExistence type="predicted"/>
<dbReference type="GO" id="GO:0005524">
    <property type="term" value="F:ATP binding"/>
    <property type="evidence" value="ECO:0007669"/>
    <property type="project" value="UniProtKB-UniRule"/>
</dbReference>
<keyword evidence="7" id="KW-0829">Tyrosine-protein kinase</keyword>
<dbReference type="SUPFAM" id="SSF56112">
    <property type="entry name" value="Protein kinase-like (PK-like)"/>
    <property type="match status" value="1"/>
</dbReference>
<dbReference type="InterPro" id="IPR000980">
    <property type="entry name" value="SH2"/>
</dbReference>
<dbReference type="InterPro" id="IPR011009">
    <property type="entry name" value="Kinase-like_dom_sf"/>
</dbReference>
<dbReference type="EC" id="2.7.10.2" evidence="1"/>
<dbReference type="PRINTS" id="PR00401">
    <property type="entry name" value="SH2DOMAIN"/>
</dbReference>
<dbReference type="PROSITE" id="PS00107">
    <property type="entry name" value="PROTEIN_KINASE_ATP"/>
    <property type="match status" value="1"/>
</dbReference>
<dbReference type="InterPro" id="IPR017441">
    <property type="entry name" value="Protein_kinase_ATP_BS"/>
</dbReference>
<dbReference type="InterPro" id="IPR036860">
    <property type="entry name" value="SH2_dom_sf"/>
</dbReference>
<dbReference type="InterPro" id="IPR008266">
    <property type="entry name" value="Tyr_kinase_AS"/>
</dbReference>
<dbReference type="EMBL" id="WIXE01009555">
    <property type="protein sequence ID" value="KAK5978347.1"/>
    <property type="molecule type" value="Genomic_DNA"/>
</dbReference>